<evidence type="ECO:0000313" key="3">
    <source>
        <dbReference type="Proteomes" id="UP000655287"/>
    </source>
</evidence>
<name>A0A919R2P8_9ACTN</name>
<evidence type="ECO:0000256" key="1">
    <source>
        <dbReference type="SAM" id="MobiDB-lite"/>
    </source>
</evidence>
<accession>A0A919R2P8</accession>
<feature type="compositionally biased region" description="Gly residues" evidence="1">
    <location>
        <begin position="24"/>
        <end position="33"/>
    </location>
</feature>
<sequence>MPVWYGESTGRPRAPARERRSRPGRGGVAGYGGHATVPERERRGRRRAGGARARRGHGIGCADILYSDRKAALSI</sequence>
<protein>
    <submittedName>
        <fullName evidence="2">Uncharacterized protein</fullName>
    </submittedName>
</protein>
<dbReference type="Proteomes" id="UP000655287">
    <property type="component" value="Unassembled WGS sequence"/>
</dbReference>
<comment type="caution">
    <text evidence="2">The sequence shown here is derived from an EMBL/GenBank/DDBJ whole genome shotgun (WGS) entry which is preliminary data.</text>
</comment>
<keyword evidence="3" id="KW-1185">Reference proteome</keyword>
<organism evidence="2 3">
    <name type="scientific">Sphaerisporangium rufum</name>
    <dbReference type="NCBI Taxonomy" id="1381558"/>
    <lineage>
        <taxon>Bacteria</taxon>
        <taxon>Bacillati</taxon>
        <taxon>Actinomycetota</taxon>
        <taxon>Actinomycetes</taxon>
        <taxon>Streptosporangiales</taxon>
        <taxon>Streptosporangiaceae</taxon>
        <taxon>Sphaerisporangium</taxon>
    </lineage>
</organism>
<evidence type="ECO:0000313" key="2">
    <source>
        <dbReference type="EMBL" id="GII77311.1"/>
    </source>
</evidence>
<feature type="region of interest" description="Disordered" evidence="1">
    <location>
        <begin position="1"/>
        <end position="54"/>
    </location>
</feature>
<gene>
    <name evidence="2" type="ORF">Sru01_22930</name>
</gene>
<feature type="compositionally biased region" description="Basic residues" evidence="1">
    <location>
        <begin position="43"/>
        <end position="54"/>
    </location>
</feature>
<reference evidence="2" key="1">
    <citation type="submission" date="2021-01" db="EMBL/GenBank/DDBJ databases">
        <title>Whole genome shotgun sequence of Sphaerisporangium rufum NBRC 109079.</title>
        <authorList>
            <person name="Komaki H."/>
            <person name="Tamura T."/>
        </authorList>
    </citation>
    <scope>NUCLEOTIDE SEQUENCE</scope>
    <source>
        <strain evidence="2">NBRC 109079</strain>
    </source>
</reference>
<proteinExistence type="predicted"/>
<dbReference type="EMBL" id="BOOU01000034">
    <property type="protein sequence ID" value="GII77311.1"/>
    <property type="molecule type" value="Genomic_DNA"/>
</dbReference>
<dbReference type="AlphaFoldDB" id="A0A919R2P8"/>